<keyword evidence="2" id="KW-1185">Reference proteome</keyword>
<name>A0ABU4JMJ0_9FLAO</name>
<evidence type="ECO:0000313" key="1">
    <source>
        <dbReference type="EMBL" id="MDW8550882.1"/>
    </source>
</evidence>
<evidence type="ECO:0000313" key="2">
    <source>
        <dbReference type="Proteomes" id="UP001204439"/>
    </source>
</evidence>
<protein>
    <submittedName>
        <fullName evidence="1">Uncharacterized protein</fullName>
    </submittedName>
</protein>
<reference evidence="1 2" key="1">
    <citation type="submission" date="2023-11" db="EMBL/GenBank/DDBJ databases">
        <title>First isolation, identification, and characterization of non-pathogenic Epilithonimonas ginsengisoli isolated from diseased farmed rainbow trout (Oncorhynchus mykiss) in Chile.</title>
        <authorList>
            <person name="Miranda C.D."/>
            <person name="Irgang R."/>
            <person name="Concha C."/>
            <person name="Rojas R."/>
            <person name="Avendano R."/>
        </authorList>
    </citation>
    <scope>NUCLEOTIDE SEQUENCE [LARGE SCALE GENOMIC DNA]</scope>
    <source>
        <strain evidence="1 2">FP99</strain>
    </source>
</reference>
<dbReference type="RefSeq" id="WP_063969387.1">
    <property type="nucleotide sequence ID" value="NZ_JAMXLT020000048.1"/>
</dbReference>
<accession>A0ABU4JMJ0</accession>
<organism evidence="1 2">
    <name type="scientific">Epilithonimonas ginsengisoli</name>
    <dbReference type="NCBI Taxonomy" id="1245592"/>
    <lineage>
        <taxon>Bacteria</taxon>
        <taxon>Pseudomonadati</taxon>
        <taxon>Bacteroidota</taxon>
        <taxon>Flavobacteriia</taxon>
        <taxon>Flavobacteriales</taxon>
        <taxon>Weeksellaceae</taxon>
        <taxon>Chryseobacterium group</taxon>
        <taxon>Epilithonimonas</taxon>
    </lineage>
</organism>
<sequence length="117" mass="13552">MERQFVYKNDYYINQAKDSITFTIQGFEPFISRCNSLSIIPALETTDLSDFFLTPKAFFVLKLTHGETLNVGDLKLSSEKVYDLLDRPEGLDRLVTDIEDLQKDKYFMGTYFGNLTK</sequence>
<proteinExistence type="predicted"/>
<gene>
    <name evidence="1" type="ORF">NG800_018290</name>
</gene>
<dbReference type="EMBL" id="JAMXLT020000048">
    <property type="protein sequence ID" value="MDW8550882.1"/>
    <property type="molecule type" value="Genomic_DNA"/>
</dbReference>
<comment type="caution">
    <text evidence="1">The sequence shown here is derived from an EMBL/GenBank/DDBJ whole genome shotgun (WGS) entry which is preliminary data.</text>
</comment>
<dbReference type="Proteomes" id="UP001204439">
    <property type="component" value="Unassembled WGS sequence"/>
</dbReference>